<dbReference type="STRING" id="1817756.A2140_04120"/>
<proteinExistence type="predicted"/>
<dbReference type="AlphaFoldDB" id="A0A1F6T1H1"/>
<dbReference type="Proteomes" id="UP000178379">
    <property type="component" value="Unassembled WGS sequence"/>
</dbReference>
<comment type="caution">
    <text evidence="2">The sequence shown here is derived from an EMBL/GenBank/DDBJ whole genome shotgun (WGS) entry which is preliminary data.</text>
</comment>
<dbReference type="EMBL" id="MFSQ01000112">
    <property type="protein sequence ID" value="OGI38845.1"/>
    <property type="molecule type" value="Genomic_DNA"/>
</dbReference>
<evidence type="ECO:0008006" key="4">
    <source>
        <dbReference type="Google" id="ProtNLM"/>
    </source>
</evidence>
<name>A0A1F6T1H1_9PROT</name>
<dbReference type="Gene3D" id="2.40.50.320">
    <property type="entry name" value="Copper binding periplasmic protein CusF"/>
    <property type="match status" value="1"/>
</dbReference>
<feature type="signal peptide" evidence="1">
    <location>
        <begin position="1"/>
        <end position="26"/>
    </location>
</feature>
<dbReference type="InterPro" id="IPR021647">
    <property type="entry name" value="CusF_Ec"/>
</dbReference>
<dbReference type="Pfam" id="PF11604">
    <property type="entry name" value="CusF_Ec"/>
    <property type="match status" value="1"/>
</dbReference>
<protein>
    <recommendedName>
        <fullName evidence="4">Copper-binding protein</fullName>
    </recommendedName>
</protein>
<organism evidence="2 3">
    <name type="scientific">Candidatus Muproteobacteria bacterium RBG_16_62_13</name>
    <dbReference type="NCBI Taxonomy" id="1817756"/>
    <lineage>
        <taxon>Bacteria</taxon>
        <taxon>Pseudomonadati</taxon>
        <taxon>Pseudomonadota</taxon>
        <taxon>Candidatus Muproteobacteria</taxon>
    </lineage>
</organism>
<dbReference type="InterPro" id="IPR042230">
    <property type="entry name" value="CusF_sf"/>
</dbReference>
<keyword evidence="1" id="KW-0732">Signal</keyword>
<sequence>MNATKYVVIALLGTLLTAGPSPGAHAGERAAQGPLVSTAAPQVHKGEGVVKEVDAGKNRIKIEHGPIQSLGWSGMTMFIDVANAGLLTGIQPGDKVTFDLSQGKDGRFVITRMAPRR</sequence>
<reference evidence="2 3" key="1">
    <citation type="journal article" date="2016" name="Nat. Commun.">
        <title>Thousands of microbial genomes shed light on interconnected biogeochemical processes in an aquifer system.</title>
        <authorList>
            <person name="Anantharaman K."/>
            <person name="Brown C.T."/>
            <person name="Hug L.A."/>
            <person name="Sharon I."/>
            <person name="Castelle C.J."/>
            <person name="Probst A.J."/>
            <person name="Thomas B.C."/>
            <person name="Singh A."/>
            <person name="Wilkins M.J."/>
            <person name="Karaoz U."/>
            <person name="Brodie E.L."/>
            <person name="Williams K.H."/>
            <person name="Hubbard S.S."/>
            <person name="Banfield J.F."/>
        </authorList>
    </citation>
    <scope>NUCLEOTIDE SEQUENCE [LARGE SCALE GENOMIC DNA]</scope>
</reference>
<feature type="chain" id="PRO_5009526515" description="Copper-binding protein" evidence="1">
    <location>
        <begin position="27"/>
        <end position="117"/>
    </location>
</feature>
<evidence type="ECO:0000313" key="2">
    <source>
        <dbReference type="EMBL" id="OGI38845.1"/>
    </source>
</evidence>
<accession>A0A1F6T1H1</accession>
<evidence type="ECO:0000313" key="3">
    <source>
        <dbReference type="Proteomes" id="UP000178379"/>
    </source>
</evidence>
<evidence type="ECO:0000256" key="1">
    <source>
        <dbReference type="SAM" id="SignalP"/>
    </source>
</evidence>
<gene>
    <name evidence="2" type="ORF">A2140_04120</name>
</gene>